<dbReference type="InterPro" id="IPR037185">
    <property type="entry name" value="EmrE-like"/>
</dbReference>
<reference evidence="5 6" key="1">
    <citation type="submission" date="2018-09" db="EMBL/GenBank/DDBJ databases">
        <title>Genome sequencing of strain BHWM-4.</title>
        <authorList>
            <person name="Heo J."/>
            <person name="Kim S.-J."/>
            <person name="Kwon S.-W."/>
        </authorList>
    </citation>
    <scope>NUCLEOTIDE SEQUENCE [LARGE SCALE GENOMIC DNA]</scope>
    <source>
        <strain evidence="5 6">BHWM-4</strain>
    </source>
</reference>
<evidence type="ECO:0000313" key="5">
    <source>
        <dbReference type="EMBL" id="AYF92227.1"/>
    </source>
</evidence>
<evidence type="ECO:0000259" key="4">
    <source>
        <dbReference type="Pfam" id="PF00892"/>
    </source>
</evidence>
<keyword evidence="3" id="KW-0812">Transmembrane</keyword>
<protein>
    <submittedName>
        <fullName evidence="5">DMT family transporter</fullName>
    </submittedName>
</protein>
<feature type="transmembrane region" description="Helical" evidence="3">
    <location>
        <begin position="18"/>
        <end position="38"/>
    </location>
</feature>
<evidence type="ECO:0000256" key="1">
    <source>
        <dbReference type="ARBA" id="ARBA00004127"/>
    </source>
</evidence>
<dbReference type="PANTHER" id="PTHR22911">
    <property type="entry name" value="ACYL-MALONYL CONDENSING ENZYME-RELATED"/>
    <property type="match status" value="1"/>
</dbReference>
<dbReference type="SUPFAM" id="SSF103481">
    <property type="entry name" value="Multidrug resistance efflux transporter EmrE"/>
    <property type="match status" value="2"/>
</dbReference>
<accession>A0A387AQN4</accession>
<comment type="subcellular location">
    <subcellularLocation>
        <location evidence="1">Endomembrane system</location>
        <topology evidence="1">Multi-pass membrane protein</topology>
    </subcellularLocation>
</comment>
<keyword evidence="3" id="KW-1133">Transmembrane helix</keyword>
<keyword evidence="6" id="KW-1185">Reference proteome</keyword>
<dbReference type="Proteomes" id="UP000272003">
    <property type="component" value="Chromosome"/>
</dbReference>
<comment type="similarity">
    <text evidence="2">Belongs to the EamA transporter family.</text>
</comment>
<feature type="domain" description="EamA" evidence="4">
    <location>
        <begin position="15"/>
        <end position="155"/>
    </location>
</feature>
<keyword evidence="3" id="KW-0472">Membrane</keyword>
<dbReference type="Pfam" id="PF00892">
    <property type="entry name" value="EamA"/>
    <property type="match status" value="2"/>
</dbReference>
<evidence type="ECO:0000256" key="2">
    <source>
        <dbReference type="ARBA" id="ARBA00007362"/>
    </source>
</evidence>
<dbReference type="InterPro" id="IPR000620">
    <property type="entry name" value="EamA_dom"/>
</dbReference>
<gene>
    <name evidence="5" type="ORF">D7I45_01335</name>
</gene>
<dbReference type="EMBL" id="CP032626">
    <property type="protein sequence ID" value="AYF92227.1"/>
    <property type="molecule type" value="Genomic_DNA"/>
</dbReference>
<dbReference type="PANTHER" id="PTHR22911:SF79">
    <property type="entry name" value="MOBA-LIKE NTP TRANSFERASE DOMAIN-CONTAINING PROTEIN"/>
    <property type="match status" value="1"/>
</dbReference>
<feature type="domain" description="EamA" evidence="4">
    <location>
        <begin position="169"/>
        <end position="300"/>
    </location>
</feature>
<feature type="transmembrane region" description="Helical" evidence="3">
    <location>
        <begin position="271"/>
        <end position="300"/>
    </location>
</feature>
<evidence type="ECO:0000313" key="6">
    <source>
        <dbReference type="Proteomes" id="UP000272003"/>
    </source>
</evidence>
<organism evidence="5 6">
    <name type="scientific">Apilactobacillus bombintestini</name>
    <dbReference type="NCBI Taxonomy" id="2419772"/>
    <lineage>
        <taxon>Bacteria</taxon>
        <taxon>Bacillati</taxon>
        <taxon>Bacillota</taxon>
        <taxon>Bacilli</taxon>
        <taxon>Lactobacillales</taxon>
        <taxon>Lactobacillaceae</taxon>
        <taxon>Apilactobacillus</taxon>
    </lineage>
</organism>
<feature type="transmembrane region" description="Helical" evidence="3">
    <location>
        <begin position="80"/>
        <end position="102"/>
    </location>
</feature>
<evidence type="ECO:0000256" key="3">
    <source>
        <dbReference type="SAM" id="Phobius"/>
    </source>
</evidence>
<feature type="transmembrane region" description="Helical" evidence="3">
    <location>
        <begin position="197"/>
        <end position="215"/>
    </location>
</feature>
<dbReference type="KEGG" id="abom:D7I45_01335"/>
<dbReference type="AlphaFoldDB" id="A0A387AQN4"/>
<feature type="transmembrane region" description="Helical" evidence="3">
    <location>
        <begin position="137"/>
        <end position="156"/>
    </location>
</feature>
<feature type="transmembrane region" description="Helical" evidence="3">
    <location>
        <begin position="50"/>
        <end position="68"/>
    </location>
</feature>
<sequence length="315" mass="34186">MEKEKETGVVETNVMKGIFWAFLASALWGVSGTILQFVSQQEHLEAQWFLSTRTMISGLVLLIISAIVYKGHIFNVFTSWKSFICIVAYGIFGIGANLYTFFMSVQTGTANASTILQYLSPLFILLGSIIFQRRKPLPIDILVFVIALAGVVLSLTRGNFDSLSISGTSLIWGILSGVTAALYVVLPRPIVGQSSPMVILGWGTLIAGIIFNLRQPLWVNAPHLTNGIVLGVGGIILLGTILPFILLLHALNFAPSEVVSLVDATQPVVTFILSAIFFAAAVNFVEIIGAALVILAIFILQKSHRKLTIDKHSEE</sequence>
<feature type="transmembrane region" description="Helical" evidence="3">
    <location>
        <begin position="227"/>
        <end position="251"/>
    </location>
</feature>
<dbReference type="RefSeq" id="WP_120784001.1">
    <property type="nucleotide sequence ID" value="NZ_CP032626.1"/>
</dbReference>
<proteinExistence type="inferred from homology"/>
<feature type="transmembrane region" description="Helical" evidence="3">
    <location>
        <begin position="163"/>
        <end position="185"/>
    </location>
</feature>
<dbReference type="GO" id="GO:0016020">
    <property type="term" value="C:membrane"/>
    <property type="evidence" value="ECO:0007669"/>
    <property type="project" value="InterPro"/>
</dbReference>
<dbReference type="OrthoDB" id="9810818at2"/>
<name>A0A387AQN4_9LACO</name>